<evidence type="ECO:0000313" key="2">
    <source>
        <dbReference type="EMBL" id="RWR94262.1"/>
    </source>
</evidence>
<reference evidence="2 3" key="1">
    <citation type="journal article" date="2019" name="Nat. Plants">
        <title>Stout camphor tree genome fills gaps in understanding of flowering plant genome evolution.</title>
        <authorList>
            <person name="Chaw S.M."/>
            <person name="Liu Y.C."/>
            <person name="Wu Y.W."/>
            <person name="Wang H.Y."/>
            <person name="Lin C.I."/>
            <person name="Wu C.S."/>
            <person name="Ke H.M."/>
            <person name="Chang L.Y."/>
            <person name="Hsu C.Y."/>
            <person name="Yang H.T."/>
            <person name="Sudianto E."/>
            <person name="Hsu M.H."/>
            <person name="Wu K.P."/>
            <person name="Wang L.N."/>
            <person name="Leebens-Mack J.H."/>
            <person name="Tsai I.J."/>
        </authorList>
    </citation>
    <scope>NUCLEOTIDE SEQUENCE [LARGE SCALE GENOMIC DNA]</scope>
    <source>
        <strain evidence="3">cv. Chaw 1501</strain>
        <tissue evidence="2">Young leaves</tissue>
    </source>
</reference>
<dbReference type="STRING" id="337451.A0A443PU39"/>
<comment type="caution">
    <text evidence="2">The sequence shown here is derived from an EMBL/GenBank/DDBJ whole genome shotgun (WGS) entry which is preliminary data.</text>
</comment>
<organism evidence="2 3">
    <name type="scientific">Cinnamomum micranthum f. kanehirae</name>
    <dbReference type="NCBI Taxonomy" id="337451"/>
    <lineage>
        <taxon>Eukaryota</taxon>
        <taxon>Viridiplantae</taxon>
        <taxon>Streptophyta</taxon>
        <taxon>Embryophyta</taxon>
        <taxon>Tracheophyta</taxon>
        <taxon>Spermatophyta</taxon>
        <taxon>Magnoliopsida</taxon>
        <taxon>Magnoliidae</taxon>
        <taxon>Laurales</taxon>
        <taxon>Lauraceae</taxon>
        <taxon>Cinnamomum</taxon>
    </lineage>
</organism>
<feature type="compositionally biased region" description="Polar residues" evidence="1">
    <location>
        <begin position="1"/>
        <end position="11"/>
    </location>
</feature>
<feature type="compositionally biased region" description="Polar residues" evidence="1">
    <location>
        <begin position="124"/>
        <end position="139"/>
    </location>
</feature>
<feature type="compositionally biased region" description="Polar residues" evidence="1">
    <location>
        <begin position="88"/>
        <end position="98"/>
    </location>
</feature>
<dbReference type="PANTHER" id="PTHR35717:SF1">
    <property type="entry name" value="OS05G0156200 PROTEIN"/>
    <property type="match status" value="1"/>
</dbReference>
<gene>
    <name evidence="2" type="ORF">CKAN_02354500</name>
</gene>
<dbReference type="OrthoDB" id="637546at2759"/>
<keyword evidence="3" id="KW-1185">Reference proteome</keyword>
<sequence length="279" mass="30837">MSSETSSSPSGKRSRDPEDEVYIDNLHSHKRYLSEIMASSLNGLTVGESLSENLMESPARSEGTGYTRDEVSSQYSPMSEDSDDSRYYDTSLNASMAQHDSLFNLGSPVSPHRQQRPLVGFSSPPHTSSYSATCSQPRQRSSDSEGRFPSSPSDICHSADLRRAALLRSVQMRAQPSGPPPFESPYNIAQESMHNIEESEDRPCSYMKPLAEEREFHNSARVPGMLEECPSMGLLESEHRYKKCYGVSSRMKDAESSEGVFEGNSRSALGRNASNGRAK</sequence>
<protein>
    <submittedName>
        <fullName evidence="2">Uncharacterized protein</fullName>
    </submittedName>
</protein>
<dbReference type="PANTHER" id="PTHR35717">
    <property type="entry name" value="OS05G0156200 PROTEIN"/>
    <property type="match status" value="1"/>
</dbReference>
<feature type="region of interest" description="Disordered" evidence="1">
    <location>
        <begin position="250"/>
        <end position="279"/>
    </location>
</feature>
<accession>A0A443PU39</accession>
<feature type="region of interest" description="Disordered" evidence="1">
    <location>
        <begin position="1"/>
        <end position="22"/>
    </location>
</feature>
<evidence type="ECO:0000256" key="1">
    <source>
        <dbReference type="SAM" id="MobiDB-lite"/>
    </source>
</evidence>
<feature type="region of interest" description="Disordered" evidence="1">
    <location>
        <begin position="52"/>
        <end position="156"/>
    </location>
</feature>
<dbReference type="EMBL" id="QPKB01000010">
    <property type="protein sequence ID" value="RWR94262.1"/>
    <property type="molecule type" value="Genomic_DNA"/>
</dbReference>
<dbReference type="AlphaFoldDB" id="A0A443PU39"/>
<dbReference type="Proteomes" id="UP000283530">
    <property type="component" value="Unassembled WGS sequence"/>
</dbReference>
<name>A0A443PU39_9MAGN</name>
<feature type="compositionally biased region" description="Polar residues" evidence="1">
    <location>
        <begin position="264"/>
        <end position="279"/>
    </location>
</feature>
<evidence type="ECO:0000313" key="3">
    <source>
        <dbReference type="Proteomes" id="UP000283530"/>
    </source>
</evidence>
<proteinExistence type="predicted"/>